<protein>
    <submittedName>
        <fullName evidence="6">Restriction endonuclease subunit S</fullName>
        <ecNumber evidence="6">3.1.21.-</ecNumber>
    </submittedName>
</protein>
<evidence type="ECO:0000256" key="2">
    <source>
        <dbReference type="ARBA" id="ARBA00022747"/>
    </source>
</evidence>
<name>A0ABV6T5J4_9RHOB</name>
<dbReference type="InterPro" id="IPR000055">
    <property type="entry name" value="Restrct_endonuc_typeI_TRD"/>
</dbReference>
<evidence type="ECO:0000256" key="3">
    <source>
        <dbReference type="ARBA" id="ARBA00023125"/>
    </source>
</evidence>
<evidence type="ECO:0000259" key="5">
    <source>
        <dbReference type="Pfam" id="PF01420"/>
    </source>
</evidence>
<dbReference type="EC" id="3.1.21.-" evidence="6"/>
<reference evidence="6 7" key="1">
    <citation type="submission" date="2024-09" db="EMBL/GenBank/DDBJ databases">
        <authorList>
            <person name="Sun Q."/>
            <person name="Mori K."/>
        </authorList>
    </citation>
    <scope>NUCLEOTIDE SEQUENCE [LARGE SCALE GENOMIC DNA]</scope>
    <source>
        <strain evidence="6 7">KCTC 42086</strain>
    </source>
</reference>
<sequence length="574" mass="63137">MNAERLLALYEKVAEAPDAVPRLRRFVLDLAVRGKLVPHDTSEGQGAVLLKQIADAWKARLASGEIKKIVKWPKVSAEDVPFDVPSNWALVRLGEAMDLINGRAFKPSDWTQEGLPIVRIQNLNNASAPFNRFDGDVRPRFLIDTGDFLISWSGTPGTSFGAHIWDRGPAVLNQHIFKAVLLGEAFEKAFLKIAINSRLLELIEQAHGGVGLQHITKPKLEAVALTLPPLAEQRRIVAKVEELMALLDRLEAARGQREATRDRLTTASLARLTASDTGPDADPADFPANARFALATLPALTTRPDQIKPLRQTILNLAVHGKLVDQDTTDEPVSSLVERIWSEQEAAKKQRAEPDMTLVDFSIPSHWIWQSLDGVLTDGPQNGLSPRKSERKDAPKAITLTATTSGAFDAQQFKNVDVSLADAARYWLEPGDLLFQRGNTREYVGMAAIYDGPPETFLFPDLIMRVKVSPHVDIRFAHLWCIAPFARHFLSANATGAQQTMPKINQGILRSLPIPLPPLAEQHRIVAKVDALMALCDRLATALATADSTRARLLEALLADALDPASMHEKEAAE</sequence>
<dbReference type="RefSeq" id="WP_036763059.1">
    <property type="nucleotide sequence ID" value="NZ_JBHMQU010000046.1"/>
</dbReference>
<keyword evidence="6" id="KW-0255">Endonuclease</keyword>
<evidence type="ECO:0000313" key="7">
    <source>
        <dbReference type="Proteomes" id="UP001589920"/>
    </source>
</evidence>
<dbReference type="Pfam" id="PF01420">
    <property type="entry name" value="Methylase_S"/>
    <property type="match status" value="2"/>
</dbReference>
<dbReference type="Gene3D" id="3.90.220.20">
    <property type="entry name" value="DNA methylase specificity domains"/>
    <property type="match status" value="2"/>
</dbReference>
<keyword evidence="6" id="KW-0378">Hydrolase</keyword>
<dbReference type="PANTHER" id="PTHR43140">
    <property type="entry name" value="TYPE-1 RESTRICTION ENZYME ECOKI SPECIFICITY PROTEIN"/>
    <property type="match status" value="1"/>
</dbReference>
<dbReference type="PANTHER" id="PTHR43140:SF1">
    <property type="entry name" value="TYPE I RESTRICTION ENZYME ECOKI SPECIFICITY SUBUNIT"/>
    <property type="match status" value="1"/>
</dbReference>
<feature type="domain" description="Type I restriction modification DNA specificity" evidence="5">
    <location>
        <begin position="85"/>
        <end position="252"/>
    </location>
</feature>
<keyword evidence="6" id="KW-0540">Nuclease</keyword>
<proteinExistence type="inferred from homology"/>
<evidence type="ECO:0000313" key="6">
    <source>
        <dbReference type="EMBL" id="MFC0812530.1"/>
    </source>
</evidence>
<evidence type="ECO:0000256" key="4">
    <source>
        <dbReference type="SAM" id="Coils"/>
    </source>
</evidence>
<gene>
    <name evidence="6" type="ORF">ACFHYO_10460</name>
</gene>
<feature type="coiled-coil region" evidence="4">
    <location>
        <begin position="233"/>
        <end position="263"/>
    </location>
</feature>
<keyword evidence="3" id="KW-0238">DNA-binding</keyword>
<keyword evidence="4" id="KW-0175">Coiled coil</keyword>
<dbReference type="InterPro" id="IPR044946">
    <property type="entry name" value="Restrct_endonuc_typeI_TRD_sf"/>
</dbReference>
<keyword evidence="2" id="KW-0680">Restriction system</keyword>
<dbReference type="InterPro" id="IPR051212">
    <property type="entry name" value="Type-I_RE_S_subunit"/>
</dbReference>
<dbReference type="CDD" id="cd17261">
    <property type="entry name" value="RMtype1_S_EcoKI-TRD2-CR2_like"/>
    <property type="match status" value="1"/>
</dbReference>
<organism evidence="6 7">
    <name type="scientific">Paracoccus panacisoli</name>
    <dbReference type="NCBI Taxonomy" id="1510163"/>
    <lineage>
        <taxon>Bacteria</taxon>
        <taxon>Pseudomonadati</taxon>
        <taxon>Pseudomonadota</taxon>
        <taxon>Alphaproteobacteria</taxon>
        <taxon>Rhodobacterales</taxon>
        <taxon>Paracoccaceae</taxon>
        <taxon>Paracoccus</taxon>
    </lineage>
</organism>
<accession>A0ABV6T5J4</accession>
<dbReference type="SUPFAM" id="SSF116734">
    <property type="entry name" value="DNA methylase specificity domain"/>
    <property type="match status" value="2"/>
</dbReference>
<dbReference type="GO" id="GO:0016787">
    <property type="term" value="F:hydrolase activity"/>
    <property type="evidence" value="ECO:0007669"/>
    <property type="project" value="UniProtKB-KW"/>
</dbReference>
<evidence type="ECO:0000256" key="1">
    <source>
        <dbReference type="ARBA" id="ARBA00010923"/>
    </source>
</evidence>
<dbReference type="Proteomes" id="UP001589920">
    <property type="component" value="Unassembled WGS sequence"/>
</dbReference>
<feature type="domain" description="Type I restriction modification DNA specificity" evidence="5">
    <location>
        <begin position="372"/>
        <end position="539"/>
    </location>
</feature>
<comment type="similarity">
    <text evidence="1">Belongs to the type-I restriction system S methylase family.</text>
</comment>
<dbReference type="CDD" id="cd17254">
    <property type="entry name" value="RMtype1_S_FclI-TRD1-CR1_like"/>
    <property type="match status" value="1"/>
</dbReference>
<dbReference type="GO" id="GO:0004519">
    <property type="term" value="F:endonuclease activity"/>
    <property type="evidence" value="ECO:0007669"/>
    <property type="project" value="UniProtKB-KW"/>
</dbReference>
<keyword evidence="7" id="KW-1185">Reference proteome</keyword>
<dbReference type="EMBL" id="JBHMQU010000046">
    <property type="protein sequence ID" value="MFC0812530.1"/>
    <property type="molecule type" value="Genomic_DNA"/>
</dbReference>
<comment type="caution">
    <text evidence="6">The sequence shown here is derived from an EMBL/GenBank/DDBJ whole genome shotgun (WGS) entry which is preliminary data.</text>
</comment>